<keyword evidence="3" id="KW-1185">Reference proteome</keyword>
<accession>A0ABW1JET0</accession>
<dbReference type="PROSITE" id="PS51257">
    <property type="entry name" value="PROKAR_LIPOPROTEIN"/>
    <property type="match status" value="1"/>
</dbReference>
<dbReference type="RefSeq" id="WP_345715442.1">
    <property type="nucleotide sequence ID" value="NZ_BAABFP010000002.1"/>
</dbReference>
<reference evidence="3" key="1">
    <citation type="journal article" date="2019" name="Int. J. Syst. Evol. Microbiol.">
        <title>The Global Catalogue of Microorganisms (GCM) 10K type strain sequencing project: providing services to taxonomists for standard genome sequencing and annotation.</title>
        <authorList>
            <consortium name="The Broad Institute Genomics Platform"/>
            <consortium name="The Broad Institute Genome Sequencing Center for Infectious Disease"/>
            <person name="Wu L."/>
            <person name="Ma J."/>
        </authorList>
    </citation>
    <scope>NUCLEOTIDE SEQUENCE [LARGE SCALE GENOMIC DNA]</scope>
    <source>
        <strain evidence="3">KACC 14249</strain>
    </source>
</reference>
<evidence type="ECO:0000313" key="2">
    <source>
        <dbReference type="EMBL" id="MFC6007877.1"/>
    </source>
</evidence>
<sequence length="300" mass="31892">MPRRPVLAALTAGTLALALAACSDSGGSVASLGASSSPSTSASATASATATAGPTSVATASASDTKALLVRAVTARKKVRYVETQTNYTYRDDRIFAEVDTIDYGVTPHRLRASVTFGKQVIETIVQQDGDVYALGLISNMPKTWVRLRPGGKDGISKAFKQFGDQMRAVAKRDDLKDVNALALERGLVPAGSSQILDEPVQVYKGELDVAKTLAGKKLDPRLRRALRLLKGEKAYLQIEIDSAGLIRSLVQDFGPTTFEVKVRPVKAGHAFDLPPASKIASPDRIRITVNKAPGKTTKS</sequence>
<keyword evidence="1" id="KW-0732">Signal</keyword>
<feature type="chain" id="PRO_5045732081" description="DUF4292 domain-containing protein" evidence="1">
    <location>
        <begin position="21"/>
        <end position="300"/>
    </location>
</feature>
<evidence type="ECO:0000313" key="3">
    <source>
        <dbReference type="Proteomes" id="UP001596189"/>
    </source>
</evidence>
<gene>
    <name evidence="2" type="ORF">ACFQDO_12145</name>
</gene>
<evidence type="ECO:0000256" key="1">
    <source>
        <dbReference type="SAM" id="SignalP"/>
    </source>
</evidence>
<dbReference type="Proteomes" id="UP001596189">
    <property type="component" value="Unassembled WGS sequence"/>
</dbReference>
<organism evidence="2 3">
    <name type="scientific">Angustibacter luteus</name>
    <dbReference type="NCBI Taxonomy" id="658456"/>
    <lineage>
        <taxon>Bacteria</taxon>
        <taxon>Bacillati</taxon>
        <taxon>Actinomycetota</taxon>
        <taxon>Actinomycetes</taxon>
        <taxon>Kineosporiales</taxon>
        <taxon>Kineosporiaceae</taxon>
    </lineage>
</organism>
<name>A0ABW1JET0_9ACTN</name>
<comment type="caution">
    <text evidence="2">The sequence shown here is derived from an EMBL/GenBank/DDBJ whole genome shotgun (WGS) entry which is preliminary data.</text>
</comment>
<proteinExistence type="predicted"/>
<evidence type="ECO:0008006" key="4">
    <source>
        <dbReference type="Google" id="ProtNLM"/>
    </source>
</evidence>
<dbReference type="EMBL" id="JBHSRD010000004">
    <property type="protein sequence ID" value="MFC6007877.1"/>
    <property type="molecule type" value="Genomic_DNA"/>
</dbReference>
<protein>
    <recommendedName>
        <fullName evidence="4">DUF4292 domain-containing protein</fullName>
    </recommendedName>
</protein>
<feature type="signal peptide" evidence="1">
    <location>
        <begin position="1"/>
        <end position="20"/>
    </location>
</feature>